<evidence type="ECO:0000256" key="2">
    <source>
        <dbReference type="SAM" id="MobiDB-lite"/>
    </source>
</evidence>
<keyword evidence="1" id="KW-0175">Coiled coil</keyword>
<feature type="transmembrane region" description="Helical" evidence="3">
    <location>
        <begin position="17"/>
        <end position="37"/>
    </location>
</feature>
<dbReference type="Proteomes" id="UP000184241">
    <property type="component" value="Unassembled WGS sequence"/>
</dbReference>
<keyword evidence="3" id="KW-0812">Transmembrane</keyword>
<dbReference type="EMBL" id="FQXU01000025">
    <property type="protein sequence ID" value="SHI91194.1"/>
    <property type="molecule type" value="Genomic_DNA"/>
</dbReference>
<feature type="region of interest" description="Disordered" evidence="2">
    <location>
        <begin position="123"/>
        <end position="144"/>
    </location>
</feature>
<dbReference type="PANTHER" id="PTHR39555">
    <property type="entry name" value="FIMBRIAL ASSEMBLY PROTEIN PILO-LIKE PROTEIN-RELATED"/>
    <property type="match status" value="1"/>
</dbReference>
<sequence>MKKIDLGLNKLSHKEKILLLIVAIMSVFFVYYNYLIIPTMDKLAPLETEVETLRNKTLNYENIENKIIIKEKEYNELKDKYNESARVLPKIDKYPELSKELNDLANKNTVTLQSIAMEKGQVYQQGDTSKDASTPSTSNKGGLSTQKVTLSLKGDFSNILNLVNDLENGSRICEINSITSTKESSTINLTFYYAPGDMEENYDFNSGSYGKDNMFN</sequence>
<name>A0A1M6F0C8_9CLOT</name>
<keyword evidence="3" id="KW-0472">Membrane</keyword>
<dbReference type="Gene3D" id="3.30.70.60">
    <property type="match status" value="1"/>
</dbReference>
<dbReference type="RefSeq" id="WP_073022809.1">
    <property type="nucleotide sequence ID" value="NZ_FQXU01000025.1"/>
</dbReference>
<proteinExistence type="predicted"/>
<dbReference type="PANTHER" id="PTHR39555:SF1">
    <property type="entry name" value="TYPE IV PILUS INNER MEMBRANE COMPONENT PILO"/>
    <property type="match status" value="1"/>
</dbReference>
<dbReference type="InterPro" id="IPR014717">
    <property type="entry name" value="Transl_elong_EF1B/ribsomal_bS6"/>
</dbReference>
<evidence type="ECO:0000256" key="3">
    <source>
        <dbReference type="SAM" id="Phobius"/>
    </source>
</evidence>
<reference evidence="4 5" key="1">
    <citation type="submission" date="2016-11" db="EMBL/GenBank/DDBJ databases">
        <authorList>
            <person name="Jaros S."/>
            <person name="Januszkiewicz K."/>
            <person name="Wedrychowicz H."/>
        </authorList>
    </citation>
    <scope>NUCLEOTIDE SEQUENCE [LARGE SCALE GENOMIC DNA]</scope>
    <source>
        <strain evidence="4 5">DSM 6191</strain>
    </source>
</reference>
<accession>A0A1M6F0C8</accession>
<organism evidence="4 5">
    <name type="scientific">Clostridium intestinale DSM 6191</name>
    <dbReference type="NCBI Taxonomy" id="1121320"/>
    <lineage>
        <taxon>Bacteria</taxon>
        <taxon>Bacillati</taxon>
        <taxon>Bacillota</taxon>
        <taxon>Clostridia</taxon>
        <taxon>Eubacteriales</taxon>
        <taxon>Clostridiaceae</taxon>
        <taxon>Clostridium</taxon>
    </lineage>
</organism>
<protein>
    <submittedName>
        <fullName evidence="4">Pilus assembly protein, PilO</fullName>
    </submittedName>
</protein>
<evidence type="ECO:0000313" key="4">
    <source>
        <dbReference type="EMBL" id="SHI91194.1"/>
    </source>
</evidence>
<gene>
    <name evidence="4" type="ORF">SAMN02745941_04548</name>
</gene>
<dbReference type="AlphaFoldDB" id="A0A1M6F0C8"/>
<feature type="coiled-coil region" evidence="1">
    <location>
        <begin position="46"/>
        <end position="80"/>
    </location>
</feature>
<evidence type="ECO:0000313" key="5">
    <source>
        <dbReference type="Proteomes" id="UP000184241"/>
    </source>
</evidence>
<keyword evidence="3" id="KW-1133">Transmembrane helix</keyword>
<evidence type="ECO:0000256" key="1">
    <source>
        <dbReference type="SAM" id="Coils"/>
    </source>
</evidence>